<proteinExistence type="predicted"/>
<dbReference type="Proteomes" id="UP001165082">
    <property type="component" value="Unassembled WGS sequence"/>
</dbReference>
<name>A0A9W6ZXY9_9STRA</name>
<reference evidence="1" key="1">
    <citation type="submission" date="2022-07" db="EMBL/GenBank/DDBJ databases">
        <title>Genome analysis of Parmales, a sister group of diatoms, reveals the evolutionary specialization of diatoms from phago-mixotrophs to photoautotrophs.</title>
        <authorList>
            <person name="Ban H."/>
            <person name="Sato S."/>
            <person name="Yoshikawa S."/>
            <person name="Kazumasa Y."/>
            <person name="Nakamura Y."/>
            <person name="Ichinomiya M."/>
            <person name="Saitoh K."/>
            <person name="Sato N."/>
            <person name="Blanc-Mathieu R."/>
            <person name="Endo H."/>
            <person name="Kuwata A."/>
            <person name="Ogata H."/>
        </authorList>
    </citation>
    <scope>NUCLEOTIDE SEQUENCE</scope>
</reference>
<organism evidence="1 2">
    <name type="scientific">Triparma retinervis</name>
    <dbReference type="NCBI Taxonomy" id="2557542"/>
    <lineage>
        <taxon>Eukaryota</taxon>
        <taxon>Sar</taxon>
        <taxon>Stramenopiles</taxon>
        <taxon>Ochrophyta</taxon>
        <taxon>Bolidophyceae</taxon>
        <taxon>Parmales</taxon>
        <taxon>Triparmaceae</taxon>
        <taxon>Triparma</taxon>
    </lineage>
</organism>
<protein>
    <submittedName>
        <fullName evidence="1">Uncharacterized protein</fullName>
    </submittedName>
</protein>
<dbReference type="EMBL" id="BRXZ01002362">
    <property type="protein sequence ID" value="GMH60466.1"/>
    <property type="molecule type" value="Genomic_DNA"/>
</dbReference>
<comment type="caution">
    <text evidence="1">The sequence shown here is derived from an EMBL/GenBank/DDBJ whole genome shotgun (WGS) entry which is preliminary data.</text>
</comment>
<feature type="non-terminal residue" evidence="1">
    <location>
        <position position="198"/>
    </location>
</feature>
<dbReference type="AlphaFoldDB" id="A0A9W6ZXY9"/>
<sequence length="198" mass="20539">EREAVEAFHEVLRKERLKGGVLVSGGGMGLLGTKLAFEDPEGVLVTVVREGDGFNSGAQIDLNEFLGVENVLLCDGGIDGMVASAIVDAGEGNLFQAHVSGSDVVAGALFDALGGDWGSCEGVEERFSKELGALGGMAWVNYWVIPSVEVLVESLEAVLEGECSAEVQRLGRGEEGMRGIVEAALGGGEGRMVVVDEG</sequence>
<evidence type="ECO:0000313" key="1">
    <source>
        <dbReference type="EMBL" id="GMH60466.1"/>
    </source>
</evidence>
<gene>
    <name evidence="1" type="ORF">TrRE_jg13450</name>
</gene>
<accession>A0A9W6ZXY9</accession>
<evidence type="ECO:0000313" key="2">
    <source>
        <dbReference type="Proteomes" id="UP001165082"/>
    </source>
</evidence>
<keyword evidence="2" id="KW-1185">Reference proteome</keyword>
<feature type="non-terminal residue" evidence="1">
    <location>
        <position position="1"/>
    </location>
</feature>